<dbReference type="SUPFAM" id="SSF53474">
    <property type="entry name" value="alpha/beta-Hydrolases"/>
    <property type="match status" value="1"/>
</dbReference>
<dbReference type="InterPro" id="IPR029058">
    <property type="entry name" value="AB_hydrolase_fold"/>
</dbReference>
<dbReference type="Proteomes" id="UP000240530">
    <property type="component" value="Unassembled WGS sequence"/>
</dbReference>
<dbReference type="InterPro" id="IPR046879">
    <property type="entry name" value="KANL3/Tex30_Abhydrolase"/>
</dbReference>
<dbReference type="Pfam" id="PF20408">
    <property type="entry name" value="Abhydrolase_11"/>
    <property type="match status" value="1"/>
</dbReference>
<sequence length="165" mass="18773">MNILAIPGKMPATEAWLKQIIDNLDWNDQTVTLHKFSAWDNNQEFDIKTEIEHLPNGHYDTLITKSIGTLIALRAQPNITWDRLIFIGVALSLYDDDDRKKLSALTQTTTPTLVIQETSDPFGSFNEINTLLGNSDNVTCIEVAGEHHQYKDTHQIAQIIKNWEQ</sequence>
<accession>A0A2T3KS54</accession>
<dbReference type="AlphaFoldDB" id="A0A2T3KS54"/>
<feature type="domain" description="KANL3/Tex30 alpha/beta hydrolase-like" evidence="1">
    <location>
        <begin position="62"/>
        <end position="154"/>
    </location>
</feature>
<comment type="caution">
    <text evidence="2">The sequence shown here is derived from an EMBL/GenBank/DDBJ whole genome shotgun (WGS) entry which is preliminary data.</text>
</comment>
<dbReference type="RefSeq" id="WP_107185700.1">
    <property type="nucleotide sequence ID" value="NZ_CP131574.1"/>
</dbReference>
<proteinExistence type="predicted"/>
<evidence type="ECO:0000259" key="1">
    <source>
        <dbReference type="Pfam" id="PF20408"/>
    </source>
</evidence>
<organism evidence="2 3">
    <name type="scientific">Photobacterium leiognathi subsp. mandapamensis</name>
    <name type="common">Photobacterium mandapamensis</name>
    <dbReference type="NCBI Taxonomy" id="48408"/>
    <lineage>
        <taxon>Bacteria</taxon>
        <taxon>Pseudomonadati</taxon>
        <taxon>Pseudomonadota</taxon>
        <taxon>Gammaproteobacteria</taxon>
        <taxon>Vibrionales</taxon>
        <taxon>Vibrionaceae</taxon>
        <taxon>Photobacterium</taxon>
    </lineage>
</organism>
<evidence type="ECO:0000313" key="2">
    <source>
        <dbReference type="EMBL" id="PSV09175.1"/>
    </source>
</evidence>
<reference evidence="2 3" key="1">
    <citation type="submission" date="2018-03" db="EMBL/GenBank/DDBJ databases">
        <title>Whole genome sequencing of Histamine producing bacteria.</title>
        <authorList>
            <person name="Butler K."/>
        </authorList>
    </citation>
    <scope>NUCLEOTIDE SEQUENCE [LARGE SCALE GENOMIC DNA]</scope>
    <source>
        <strain evidence="2 3">Res.4.1</strain>
    </source>
</reference>
<evidence type="ECO:0000313" key="3">
    <source>
        <dbReference type="Proteomes" id="UP000240530"/>
    </source>
</evidence>
<protein>
    <recommendedName>
        <fullName evidence="1">KANL3/Tex30 alpha/beta hydrolase-like domain-containing protein</fullName>
    </recommendedName>
</protein>
<gene>
    <name evidence="2" type="ORF">C0W93_16005</name>
</gene>
<dbReference type="EMBL" id="PYNS01000021">
    <property type="protein sequence ID" value="PSV09175.1"/>
    <property type="molecule type" value="Genomic_DNA"/>
</dbReference>
<name>A0A2T3KS54_PHOLD</name>
<dbReference type="Gene3D" id="3.40.50.1820">
    <property type="entry name" value="alpha/beta hydrolase"/>
    <property type="match status" value="1"/>
</dbReference>